<evidence type="ECO:0000313" key="3">
    <source>
        <dbReference type="Proteomes" id="UP001054821"/>
    </source>
</evidence>
<feature type="compositionally biased region" description="Low complexity" evidence="1">
    <location>
        <begin position="110"/>
        <end position="129"/>
    </location>
</feature>
<organism evidence="2 3">
    <name type="scientific">Prunus dulcis</name>
    <name type="common">Almond</name>
    <name type="synonym">Amygdalus dulcis</name>
    <dbReference type="NCBI Taxonomy" id="3755"/>
    <lineage>
        <taxon>Eukaryota</taxon>
        <taxon>Viridiplantae</taxon>
        <taxon>Streptophyta</taxon>
        <taxon>Embryophyta</taxon>
        <taxon>Tracheophyta</taxon>
        <taxon>Spermatophyta</taxon>
        <taxon>Magnoliopsida</taxon>
        <taxon>eudicotyledons</taxon>
        <taxon>Gunneridae</taxon>
        <taxon>Pentapetalae</taxon>
        <taxon>rosids</taxon>
        <taxon>fabids</taxon>
        <taxon>Rosales</taxon>
        <taxon>Rosaceae</taxon>
        <taxon>Amygdaloideae</taxon>
        <taxon>Amygdaleae</taxon>
        <taxon>Prunus</taxon>
    </lineage>
</organism>
<evidence type="ECO:0000313" key="2">
    <source>
        <dbReference type="EMBL" id="KAI5355054.1"/>
    </source>
</evidence>
<name>A0AAD5F6J1_PRUDU</name>
<keyword evidence="3" id="KW-1185">Reference proteome</keyword>
<accession>A0AAD5F6J1</accession>
<gene>
    <name evidence="2" type="ORF">L3X38_007949</name>
</gene>
<sequence length="169" mass="18602">MVMTLNSIQGLSIRRNIQCRIWKVSHTPEHPTPRVRLVTGEGGGGGGATARKLRFKTVELAAGIRSFRRRKWAGLGRGDEASRTGPEQRFDMHTVDATDKAFGSFSVNPKGQQQKSNSQSSGTKKNWNGKGKKWDSKPQSQQKSFANPAQNSTSAGFMKQDTVKPQCKV</sequence>
<comment type="caution">
    <text evidence="2">The sequence shown here is derived from an EMBL/GenBank/DDBJ whole genome shotgun (WGS) entry which is preliminary data.</text>
</comment>
<dbReference type="EMBL" id="JAJFAZ020000001">
    <property type="protein sequence ID" value="KAI5355054.1"/>
    <property type="molecule type" value="Genomic_DNA"/>
</dbReference>
<protein>
    <submittedName>
        <fullName evidence="2">Uncharacterized protein</fullName>
    </submittedName>
</protein>
<dbReference type="AlphaFoldDB" id="A0AAD5F6J1"/>
<reference evidence="2 3" key="1">
    <citation type="journal article" date="2022" name="G3 (Bethesda)">
        <title>Whole-genome sequence and methylome profiling of the almond [Prunus dulcis (Mill.) D.A. Webb] cultivar 'Nonpareil'.</title>
        <authorList>
            <person name="D'Amico-Willman K.M."/>
            <person name="Ouma W.Z."/>
            <person name="Meulia T."/>
            <person name="Sideli G.M."/>
            <person name="Gradziel T.M."/>
            <person name="Fresnedo-Ramirez J."/>
        </authorList>
    </citation>
    <scope>NUCLEOTIDE SEQUENCE [LARGE SCALE GENOMIC DNA]</scope>
    <source>
        <strain evidence="2">Clone GOH B32 T37-40</strain>
    </source>
</reference>
<evidence type="ECO:0000256" key="1">
    <source>
        <dbReference type="SAM" id="MobiDB-lite"/>
    </source>
</evidence>
<feature type="compositionally biased region" description="Basic and acidic residues" evidence="1">
    <location>
        <begin position="77"/>
        <end position="99"/>
    </location>
</feature>
<dbReference type="Proteomes" id="UP001054821">
    <property type="component" value="Chromosome 1"/>
</dbReference>
<feature type="region of interest" description="Disordered" evidence="1">
    <location>
        <begin position="71"/>
        <end position="169"/>
    </location>
</feature>
<proteinExistence type="predicted"/>
<feature type="compositionally biased region" description="Polar residues" evidence="1">
    <location>
        <begin position="137"/>
        <end position="155"/>
    </location>
</feature>